<name>A0ABR5MLK9_9BACI</name>
<evidence type="ECO:0000313" key="2">
    <source>
        <dbReference type="EMBL" id="KPH77043.1"/>
    </source>
</evidence>
<dbReference type="PANTHER" id="PTHR22617">
    <property type="entry name" value="CHEMOTAXIS SENSOR HISTIDINE KINASE-RELATED"/>
    <property type="match status" value="1"/>
</dbReference>
<dbReference type="InterPro" id="IPR002545">
    <property type="entry name" value="CheW-lke_dom"/>
</dbReference>
<evidence type="ECO:0000313" key="3">
    <source>
        <dbReference type="Proteomes" id="UP000037854"/>
    </source>
</evidence>
<organism evidence="2 3">
    <name type="scientific">Oceanobacillus caeni</name>
    <dbReference type="NCBI Taxonomy" id="405946"/>
    <lineage>
        <taxon>Bacteria</taxon>
        <taxon>Bacillati</taxon>
        <taxon>Bacillota</taxon>
        <taxon>Bacilli</taxon>
        <taxon>Bacillales</taxon>
        <taxon>Bacillaceae</taxon>
        <taxon>Oceanobacillus</taxon>
    </lineage>
</organism>
<gene>
    <name evidence="2" type="ORF">AFL42_04540</name>
</gene>
<dbReference type="Gene3D" id="2.40.50.180">
    <property type="entry name" value="CheA-289, Domain 4"/>
    <property type="match status" value="1"/>
</dbReference>
<dbReference type="SUPFAM" id="SSF50341">
    <property type="entry name" value="CheW-like"/>
    <property type="match status" value="1"/>
</dbReference>
<dbReference type="SMART" id="SM00260">
    <property type="entry name" value="CheW"/>
    <property type="match status" value="1"/>
</dbReference>
<proteinExistence type="predicted"/>
<dbReference type="CDD" id="cd00732">
    <property type="entry name" value="CheW"/>
    <property type="match status" value="1"/>
</dbReference>
<evidence type="ECO:0000259" key="1">
    <source>
        <dbReference type="PROSITE" id="PS50851"/>
    </source>
</evidence>
<dbReference type="EMBL" id="LGTK01000010">
    <property type="protein sequence ID" value="KPH77043.1"/>
    <property type="molecule type" value="Genomic_DNA"/>
</dbReference>
<dbReference type="Pfam" id="PF01584">
    <property type="entry name" value="CheW"/>
    <property type="match status" value="1"/>
</dbReference>
<dbReference type="Proteomes" id="UP000037854">
    <property type="component" value="Unassembled WGS sequence"/>
</dbReference>
<comment type="caution">
    <text evidence="2">The sequence shown here is derived from an EMBL/GenBank/DDBJ whole genome shotgun (WGS) entry which is preliminary data.</text>
</comment>
<dbReference type="PANTHER" id="PTHR22617:SF23">
    <property type="entry name" value="CHEMOTAXIS PROTEIN CHEW"/>
    <property type="match status" value="1"/>
</dbReference>
<dbReference type="RefSeq" id="WP_047186135.1">
    <property type="nucleotide sequence ID" value="NZ_JAHHXM010000005.1"/>
</dbReference>
<keyword evidence="3" id="KW-1185">Reference proteome</keyword>
<dbReference type="Gene3D" id="2.30.30.40">
    <property type="entry name" value="SH3 Domains"/>
    <property type="match status" value="1"/>
</dbReference>
<accession>A0ABR5MLK9</accession>
<dbReference type="InterPro" id="IPR039315">
    <property type="entry name" value="CheW"/>
</dbReference>
<dbReference type="PROSITE" id="PS50851">
    <property type="entry name" value="CHEW"/>
    <property type="match status" value="1"/>
</dbReference>
<sequence length="144" mass="16066">MIVFQLKEEEYAVSVQGIGSIERMIPITRVPQTPEHVKGVINLRGVVTPIIDLRLRFGFEEAEITDATRILIVYINGMEVGLIVDSANDVIDIPENMIEVNPEVIGSIDVNYIEGVAKIDNRLFILLDLHKVLSLEALEEIVEG</sequence>
<feature type="domain" description="CheW-like" evidence="1">
    <location>
        <begin position="1"/>
        <end position="138"/>
    </location>
</feature>
<protein>
    <submittedName>
        <fullName evidence="2">Chemotaxis protein CheW</fullName>
    </submittedName>
</protein>
<dbReference type="InterPro" id="IPR036061">
    <property type="entry name" value="CheW-like_dom_sf"/>
</dbReference>
<reference evidence="2 3" key="1">
    <citation type="submission" date="2015-07" db="EMBL/GenBank/DDBJ databases">
        <title>High-quality draft genome sequence of Oceanobacillus caeni HM6, a bacillus isolated from a human feces.</title>
        <authorList>
            <person name="Kumar J."/>
            <person name="Verma M.K."/>
            <person name="Pandey R."/>
            <person name="Bhambi M."/>
            <person name="Chauhan N."/>
        </authorList>
    </citation>
    <scope>NUCLEOTIDE SEQUENCE [LARGE SCALE GENOMIC DNA]</scope>
    <source>
        <strain evidence="2 3">HM6</strain>
    </source>
</reference>